<gene>
    <name evidence="1" type="ORF">N7380_02335</name>
</gene>
<evidence type="ECO:0000313" key="1">
    <source>
        <dbReference type="EMBL" id="MDH0141143.1"/>
    </source>
</evidence>
<dbReference type="EMBL" id="JAODZF010000001">
    <property type="protein sequence ID" value="MDH0141143.1"/>
    <property type="molecule type" value="Genomic_DNA"/>
</dbReference>
<protein>
    <recommendedName>
        <fullName evidence="3">DUF4158 domain-containing protein</fullName>
    </recommendedName>
</protein>
<sequence>MSTTWRLTLLEDWVKANRPEDKHAAELIKSLSRSAFILDYHLILARDAFAELEGPDGNGLKLFAAMANFEPSFSRAALAHEANTLAAVHTIRNYADIFAQLANALVMPKPLQIHDCDFFKVADNLPPSILKEKMQALKDSYWFRYLAAFSNISKHRHLIQSKPTAVLKENVIGLRIKEFPYKFNKRENETTFKQCWAHDLLEEIHNVYRSILELGQELNRHVMN</sequence>
<name>A0AB73HX61_AQUAC</name>
<evidence type="ECO:0008006" key="3">
    <source>
        <dbReference type="Google" id="ProtNLM"/>
    </source>
</evidence>
<dbReference type="Proteomes" id="UP001158058">
    <property type="component" value="Unassembled WGS sequence"/>
</dbReference>
<reference evidence="1" key="1">
    <citation type="submission" date="2022-09" db="EMBL/GenBank/DDBJ databases">
        <title>Intensive care unit water sources are persistently colonized with multi-drug resistant bacteria and are the site of extensive horizontal gene transfer of antibiotic resistance genes.</title>
        <authorList>
            <person name="Diorio-Toth L."/>
        </authorList>
    </citation>
    <scope>NUCLEOTIDE SEQUENCE</scope>
    <source>
        <strain evidence="1">GD04146</strain>
    </source>
</reference>
<dbReference type="AlphaFoldDB" id="A0AB73HX61"/>
<dbReference type="RefSeq" id="WP_279999551.1">
    <property type="nucleotide sequence ID" value="NZ_JAODZF010000001.1"/>
</dbReference>
<proteinExistence type="predicted"/>
<organism evidence="1 2">
    <name type="scientific">Aquipseudomonas alcaligenes</name>
    <name type="common">Pseudomonas alcaligenes</name>
    <dbReference type="NCBI Taxonomy" id="43263"/>
    <lineage>
        <taxon>Bacteria</taxon>
        <taxon>Pseudomonadati</taxon>
        <taxon>Pseudomonadota</taxon>
        <taxon>Gammaproteobacteria</taxon>
        <taxon>Pseudomonadales</taxon>
        <taxon>Pseudomonadaceae</taxon>
        <taxon>Aquipseudomonas</taxon>
    </lineage>
</organism>
<accession>A0AB73HX61</accession>
<evidence type="ECO:0000313" key="2">
    <source>
        <dbReference type="Proteomes" id="UP001158058"/>
    </source>
</evidence>
<comment type="caution">
    <text evidence="1">The sequence shown here is derived from an EMBL/GenBank/DDBJ whole genome shotgun (WGS) entry which is preliminary data.</text>
</comment>